<sequence length="72" mass="8118">MERTCWDEQPEKEGSPGHETQHGGTALMHPGDIIHFSTKKEASTTTLESKHWDLRGLDSFKRLLQSSGNLIK</sequence>
<reference evidence="1 2" key="1">
    <citation type="journal article" date="2022" name="Hortic Res">
        <title>A haplotype resolved chromosomal level avocado genome allows analysis of novel avocado genes.</title>
        <authorList>
            <person name="Nath O."/>
            <person name="Fletcher S.J."/>
            <person name="Hayward A."/>
            <person name="Shaw L.M."/>
            <person name="Masouleh A.K."/>
            <person name="Furtado A."/>
            <person name="Henry R.J."/>
            <person name="Mitter N."/>
        </authorList>
    </citation>
    <scope>NUCLEOTIDE SEQUENCE [LARGE SCALE GENOMIC DNA]</scope>
    <source>
        <strain evidence="2">cv. Hass</strain>
    </source>
</reference>
<protein>
    <submittedName>
        <fullName evidence="1">Uncharacterized protein</fullName>
    </submittedName>
</protein>
<name>A0ACC2MQZ7_PERAE</name>
<organism evidence="1 2">
    <name type="scientific">Persea americana</name>
    <name type="common">Avocado</name>
    <dbReference type="NCBI Taxonomy" id="3435"/>
    <lineage>
        <taxon>Eukaryota</taxon>
        <taxon>Viridiplantae</taxon>
        <taxon>Streptophyta</taxon>
        <taxon>Embryophyta</taxon>
        <taxon>Tracheophyta</taxon>
        <taxon>Spermatophyta</taxon>
        <taxon>Magnoliopsida</taxon>
        <taxon>Magnoliidae</taxon>
        <taxon>Laurales</taxon>
        <taxon>Lauraceae</taxon>
        <taxon>Persea</taxon>
    </lineage>
</organism>
<proteinExistence type="predicted"/>
<evidence type="ECO:0000313" key="1">
    <source>
        <dbReference type="EMBL" id="KAJ8647840.1"/>
    </source>
</evidence>
<evidence type="ECO:0000313" key="2">
    <source>
        <dbReference type="Proteomes" id="UP001234297"/>
    </source>
</evidence>
<comment type="caution">
    <text evidence="1">The sequence shown here is derived from an EMBL/GenBank/DDBJ whole genome shotgun (WGS) entry which is preliminary data.</text>
</comment>
<accession>A0ACC2MQZ7</accession>
<dbReference type="Proteomes" id="UP001234297">
    <property type="component" value="Chromosome 1"/>
</dbReference>
<keyword evidence="2" id="KW-1185">Reference proteome</keyword>
<gene>
    <name evidence="1" type="ORF">MRB53_000863</name>
</gene>
<dbReference type="EMBL" id="CM056809">
    <property type="protein sequence ID" value="KAJ8647840.1"/>
    <property type="molecule type" value="Genomic_DNA"/>
</dbReference>